<dbReference type="AlphaFoldDB" id="A0A377Z4P4"/>
<dbReference type="Proteomes" id="UP000254487">
    <property type="component" value="Unassembled WGS sequence"/>
</dbReference>
<proteinExistence type="predicted"/>
<dbReference type="EMBL" id="UGLW01000003">
    <property type="protein sequence ID" value="STU61143.1"/>
    <property type="molecule type" value="Genomic_DNA"/>
</dbReference>
<reference evidence="1 2" key="1">
    <citation type="submission" date="2018-06" db="EMBL/GenBank/DDBJ databases">
        <authorList>
            <consortium name="Pathogen Informatics"/>
            <person name="Doyle S."/>
        </authorList>
    </citation>
    <scope>NUCLEOTIDE SEQUENCE [LARGE SCALE GENOMIC DNA]</scope>
    <source>
        <strain evidence="1 2">NCTC10313</strain>
    </source>
</reference>
<sequence>MQGAELVDDAALHQRWPGAQLGDHQIRLTGDDAFKIDVPFIAEAHVKDRGRLRPRRFQHLPGGNILLFRQIIPCHQPFKRIVPVQQGEGHNVAAILQNNTLRLFGEGDLPAVEVRDRQGILGCIAEEGRREQRSK</sequence>
<organism evidence="1 2">
    <name type="scientific">Klebsiella pneumoniae subsp. ozaenae</name>
    <dbReference type="NCBI Taxonomy" id="574"/>
    <lineage>
        <taxon>Bacteria</taxon>
        <taxon>Pseudomonadati</taxon>
        <taxon>Pseudomonadota</taxon>
        <taxon>Gammaproteobacteria</taxon>
        <taxon>Enterobacterales</taxon>
        <taxon>Enterobacteriaceae</taxon>
        <taxon>Klebsiella/Raoultella group</taxon>
        <taxon>Klebsiella</taxon>
        <taxon>Klebsiella pneumoniae complex</taxon>
    </lineage>
</organism>
<evidence type="ECO:0000313" key="2">
    <source>
        <dbReference type="Proteomes" id="UP000254487"/>
    </source>
</evidence>
<gene>
    <name evidence="1" type="ORF">NCTC10313_01994</name>
</gene>
<name>A0A377Z4P4_KLEPO</name>
<accession>A0A377Z4P4</accession>
<evidence type="ECO:0000313" key="1">
    <source>
        <dbReference type="EMBL" id="STU61143.1"/>
    </source>
</evidence>
<protein>
    <submittedName>
        <fullName evidence="1">Uncharacterized protein</fullName>
    </submittedName>
</protein>